<feature type="domain" description="G-protein coupled receptors family 1 profile" evidence="15">
    <location>
        <begin position="49"/>
        <end position="298"/>
    </location>
</feature>
<gene>
    <name evidence="16" type="primary">Olr226</name>
    <name evidence="16" type="ORF">PEDTOR_R09865</name>
</gene>
<evidence type="ECO:0000256" key="12">
    <source>
        <dbReference type="ARBA" id="ARBA00023224"/>
    </source>
</evidence>
<dbReference type="InterPro" id="IPR050939">
    <property type="entry name" value="Olfactory_GPCR1"/>
</dbReference>
<dbReference type="FunFam" id="1.20.1070.10:FF:000001">
    <property type="entry name" value="Olfactory receptor"/>
    <property type="match status" value="1"/>
</dbReference>
<keyword evidence="7 13" id="KW-0297">G-protein coupled receptor</keyword>
<evidence type="ECO:0000256" key="9">
    <source>
        <dbReference type="ARBA" id="ARBA00023157"/>
    </source>
</evidence>
<dbReference type="GO" id="GO:0004930">
    <property type="term" value="F:G protein-coupled receptor activity"/>
    <property type="evidence" value="ECO:0007669"/>
    <property type="project" value="UniProtKB-KW"/>
</dbReference>
<evidence type="ECO:0000259" key="15">
    <source>
        <dbReference type="PROSITE" id="PS50262"/>
    </source>
</evidence>
<evidence type="ECO:0000313" key="17">
    <source>
        <dbReference type="Proteomes" id="UP000565207"/>
    </source>
</evidence>
<feature type="transmembrane region" description="Helical" evidence="14">
    <location>
        <begin position="67"/>
        <end position="87"/>
    </location>
</feature>
<dbReference type="PANTHER" id="PTHR24242">
    <property type="entry name" value="G-PROTEIN COUPLED RECEPTOR"/>
    <property type="match status" value="1"/>
</dbReference>
<dbReference type="GO" id="GO:0005886">
    <property type="term" value="C:plasma membrane"/>
    <property type="evidence" value="ECO:0007669"/>
    <property type="project" value="UniProtKB-SubCell"/>
</dbReference>
<dbReference type="PANTHER" id="PTHR24242:SF359">
    <property type="entry name" value="ODORANT RECEPTOR-RELATED"/>
    <property type="match status" value="1"/>
</dbReference>
<feature type="non-terminal residue" evidence="16">
    <location>
        <position position="316"/>
    </location>
</feature>
<keyword evidence="8 14" id="KW-0472">Membrane</keyword>
<dbReference type="AlphaFoldDB" id="A0A7K6P115"/>
<evidence type="ECO:0000256" key="10">
    <source>
        <dbReference type="ARBA" id="ARBA00023170"/>
    </source>
</evidence>
<reference evidence="16 17" key="1">
    <citation type="submission" date="2019-09" db="EMBL/GenBank/DDBJ databases">
        <title>Bird 10,000 Genomes (B10K) Project - Family phase.</title>
        <authorList>
            <person name="Zhang G."/>
        </authorList>
    </citation>
    <scope>NUCLEOTIDE SEQUENCE [LARGE SCALE GENOMIC DNA]</scope>
    <source>
        <strain evidence="16">B10K-DU-029-80</strain>
        <tissue evidence="16">Muscle</tissue>
    </source>
</reference>
<evidence type="ECO:0000256" key="6">
    <source>
        <dbReference type="ARBA" id="ARBA00022989"/>
    </source>
</evidence>
<feature type="transmembrane region" description="Helical" evidence="14">
    <location>
        <begin position="208"/>
        <end position="234"/>
    </location>
</feature>
<dbReference type="PROSITE" id="PS00237">
    <property type="entry name" value="G_PROTEIN_RECEP_F1_1"/>
    <property type="match status" value="1"/>
</dbReference>
<keyword evidence="10 13" id="KW-0675">Receptor</keyword>
<sequence>TLQGQMGDMDVSNHSVLKEFILLGFPVAPHLQILCFAIFLIAYLLVLAENIIIILTVWTNYKLHSPMYFFLSNLSFLEVWYVTVTLPKTMLSFVSETKQISFMGCMTQLYFFLSLGNTECLLLAVMAYDRYVAICKPFHYSTIMRHTVCIYLSTGSWLTGFLISGCKVFFISQLTYCGPNVINHFFCDVSPLLNLACKDMERAALVDFVAALFILLMPLSVVVLSYTYIILTVLHISSVQSCQKAFYTCASHLIVVIVFYATSIFIYVRPKTLPVHDINKIASALYAVVVPLFNPIIYCLRNQEIKDAVQKILFRK</sequence>
<dbReference type="PRINTS" id="PR00237">
    <property type="entry name" value="GPCRRHODOPSN"/>
</dbReference>
<evidence type="ECO:0000256" key="13">
    <source>
        <dbReference type="RuleBase" id="RU000688"/>
    </source>
</evidence>
<dbReference type="SUPFAM" id="SSF81321">
    <property type="entry name" value="Family A G protein-coupled receptor-like"/>
    <property type="match status" value="1"/>
</dbReference>
<feature type="transmembrane region" description="Helical" evidence="14">
    <location>
        <begin position="148"/>
        <end position="170"/>
    </location>
</feature>
<dbReference type="PROSITE" id="PS50262">
    <property type="entry name" value="G_PROTEIN_RECEP_F1_2"/>
    <property type="match status" value="1"/>
</dbReference>
<dbReference type="Gene3D" id="1.20.1070.10">
    <property type="entry name" value="Rhodopsin 7-helix transmembrane proteins"/>
    <property type="match status" value="1"/>
</dbReference>
<organism evidence="16 17">
    <name type="scientific">Pedionomus torquatus</name>
    <name type="common">Plains-wanderer</name>
    <dbReference type="NCBI Taxonomy" id="227192"/>
    <lineage>
        <taxon>Eukaryota</taxon>
        <taxon>Metazoa</taxon>
        <taxon>Chordata</taxon>
        <taxon>Craniata</taxon>
        <taxon>Vertebrata</taxon>
        <taxon>Euteleostomi</taxon>
        <taxon>Archelosauria</taxon>
        <taxon>Archosauria</taxon>
        <taxon>Dinosauria</taxon>
        <taxon>Saurischia</taxon>
        <taxon>Theropoda</taxon>
        <taxon>Coelurosauria</taxon>
        <taxon>Aves</taxon>
        <taxon>Neognathae</taxon>
        <taxon>Neoaves</taxon>
        <taxon>Charadriiformes</taxon>
        <taxon>Pedionomidae</taxon>
        <taxon>Pedionomus</taxon>
    </lineage>
</organism>
<evidence type="ECO:0000256" key="5">
    <source>
        <dbReference type="ARBA" id="ARBA00022725"/>
    </source>
</evidence>
<dbReference type="InterPro" id="IPR000725">
    <property type="entry name" value="Olfact_rcpt"/>
</dbReference>
<evidence type="ECO:0000256" key="1">
    <source>
        <dbReference type="ARBA" id="ARBA00004651"/>
    </source>
</evidence>
<name>A0A7K6P115_PEDTO</name>
<keyword evidence="11" id="KW-0325">Glycoprotein</keyword>
<proteinExistence type="inferred from homology"/>
<keyword evidence="4 13" id="KW-0812">Transmembrane</keyword>
<comment type="caution">
    <text evidence="16">The sequence shown here is derived from an EMBL/GenBank/DDBJ whole genome shotgun (WGS) entry which is preliminary data.</text>
</comment>
<dbReference type="CDD" id="cd15224">
    <property type="entry name" value="7tmA_OR6B-like"/>
    <property type="match status" value="1"/>
</dbReference>
<accession>A0A7K6P115</accession>
<feature type="transmembrane region" description="Helical" evidence="14">
    <location>
        <begin position="281"/>
        <end position="300"/>
    </location>
</feature>
<dbReference type="Pfam" id="PF13853">
    <property type="entry name" value="7tm_4"/>
    <property type="match status" value="1"/>
</dbReference>
<keyword evidence="2 14" id="KW-1003">Cell membrane</keyword>
<keyword evidence="9" id="KW-1015">Disulfide bond</keyword>
<keyword evidence="17" id="KW-1185">Reference proteome</keyword>
<evidence type="ECO:0000256" key="3">
    <source>
        <dbReference type="ARBA" id="ARBA00022606"/>
    </source>
</evidence>
<dbReference type="GO" id="GO:0004984">
    <property type="term" value="F:olfactory receptor activity"/>
    <property type="evidence" value="ECO:0007669"/>
    <property type="project" value="InterPro"/>
</dbReference>
<feature type="non-terminal residue" evidence="16">
    <location>
        <position position="1"/>
    </location>
</feature>
<comment type="subcellular location">
    <subcellularLocation>
        <location evidence="1 14">Cell membrane</location>
        <topology evidence="1 14">Multi-pass membrane protein</topology>
    </subcellularLocation>
</comment>
<keyword evidence="5 14" id="KW-0552">Olfaction</keyword>
<dbReference type="InterPro" id="IPR000276">
    <property type="entry name" value="GPCR_Rhodpsn"/>
</dbReference>
<feature type="transmembrane region" description="Helical" evidence="14">
    <location>
        <begin position="246"/>
        <end position="269"/>
    </location>
</feature>
<evidence type="ECO:0000313" key="16">
    <source>
        <dbReference type="EMBL" id="NWW54978.1"/>
    </source>
</evidence>
<dbReference type="EMBL" id="VZRU01020885">
    <property type="protein sequence ID" value="NWW54978.1"/>
    <property type="molecule type" value="Genomic_DNA"/>
</dbReference>
<protein>
    <recommendedName>
        <fullName evidence="14">Olfactory receptor</fullName>
    </recommendedName>
</protein>
<evidence type="ECO:0000256" key="14">
    <source>
        <dbReference type="RuleBase" id="RU363047"/>
    </source>
</evidence>
<feature type="transmembrane region" description="Helical" evidence="14">
    <location>
        <begin position="107"/>
        <end position="128"/>
    </location>
</feature>
<keyword evidence="3 14" id="KW-0716">Sensory transduction</keyword>
<evidence type="ECO:0000256" key="2">
    <source>
        <dbReference type="ARBA" id="ARBA00022475"/>
    </source>
</evidence>
<keyword evidence="12 13" id="KW-0807">Transducer</keyword>
<keyword evidence="6 14" id="KW-1133">Transmembrane helix</keyword>
<dbReference type="InterPro" id="IPR017452">
    <property type="entry name" value="GPCR_Rhodpsn_7TM"/>
</dbReference>
<evidence type="ECO:0000256" key="11">
    <source>
        <dbReference type="ARBA" id="ARBA00023180"/>
    </source>
</evidence>
<evidence type="ECO:0000256" key="4">
    <source>
        <dbReference type="ARBA" id="ARBA00022692"/>
    </source>
</evidence>
<evidence type="ECO:0000256" key="8">
    <source>
        <dbReference type="ARBA" id="ARBA00023136"/>
    </source>
</evidence>
<comment type="similarity">
    <text evidence="13">Belongs to the G-protein coupled receptor 1 family.</text>
</comment>
<evidence type="ECO:0000256" key="7">
    <source>
        <dbReference type="ARBA" id="ARBA00023040"/>
    </source>
</evidence>
<feature type="transmembrane region" description="Helical" evidence="14">
    <location>
        <begin position="31"/>
        <end position="55"/>
    </location>
</feature>
<dbReference type="Proteomes" id="UP000565207">
    <property type="component" value="Unassembled WGS sequence"/>
</dbReference>
<dbReference type="PRINTS" id="PR00245">
    <property type="entry name" value="OLFACTORYR"/>
</dbReference>